<name>A0A0D0D8P1_9AGAM</name>
<evidence type="ECO:0000313" key="3">
    <source>
        <dbReference type="Proteomes" id="UP000054538"/>
    </source>
</evidence>
<gene>
    <name evidence="2" type="ORF">PAXRUDRAFT_36876</name>
</gene>
<accession>A0A0D0D8P1</accession>
<protein>
    <recommendedName>
        <fullName evidence="1">DUF6830 domain-containing protein</fullName>
    </recommendedName>
</protein>
<dbReference type="OrthoDB" id="3232986at2759"/>
<dbReference type="HOGENOM" id="CLU_006344_10_2_1"/>
<dbReference type="Pfam" id="PF20722">
    <property type="entry name" value="DUF6830"/>
    <property type="match status" value="1"/>
</dbReference>
<dbReference type="Proteomes" id="UP000054538">
    <property type="component" value="Unassembled WGS sequence"/>
</dbReference>
<keyword evidence="3" id="KW-1185">Reference proteome</keyword>
<dbReference type="InParanoid" id="A0A0D0D8P1"/>
<proteinExistence type="predicted"/>
<reference evidence="3" key="2">
    <citation type="submission" date="2015-01" db="EMBL/GenBank/DDBJ databases">
        <title>Evolutionary Origins and Diversification of the Mycorrhizal Mutualists.</title>
        <authorList>
            <consortium name="DOE Joint Genome Institute"/>
            <consortium name="Mycorrhizal Genomics Consortium"/>
            <person name="Kohler A."/>
            <person name="Kuo A."/>
            <person name="Nagy L.G."/>
            <person name="Floudas D."/>
            <person name="Copeland A."/>
            <person name="Barry K.W."/>
            <person name="Cichocki N."/>
            <person name="Veneault-Fourrey C."/>
            <person name="LaButti K."/>
            <person name="Lindquist E.A."/>
            <person name="Lipzen A."/>
            <person name="Lundell T."/>
            <person name="Morin E."/>
            <person name="Murat C."/>
            <person name="Riley R."/>
            <person name="Ohm R."/>
            <person name="Sun H."/>
            <person name="Tunlid A."/>
            <person name="Henrissat B."/>
            <person name="Grigoriev I.V."/>
            <person name="Hibbett D.S."/>
            <person name="Martin F."/>
        </authorList>
    </citation>
    <scope>NUCLEOTIDE SEQUENCE [LARGE SCALE GENOMIC DNA]</scope>
    <source>
        <strain evidence="3">Ve08.2h10</strain>
    </source>
</reference>
<sequence length="618" mass="68875">MFTELYESCGKVFPGRKLFMDSFREDHYVEERQCNLYFPFASQQEWQFASWLLLSGLSLTAINLLLVLDIQPIECLQAILSNPLLTPYISFVPRKNALPPGATILGVVLSSDKTNISIMMGNCMAYLLLISLENIDTSIWLKPLLHRYLLLALLPIPKSLHKTTHVCSLLQDHLIHQALDKVLAPLKIAATMGIMMNDPVDTPEETLLSAMSCKASPVMTATSKQFSNAFHHPSHIGPVTLAAICVACAQSDPSDYKKFSKIIRALHLNSVVEPVWRDWPLSDPSDFLTPEPLHHFRKMSWDHDTKWCIVIVGPAELEFHFSLIQTAVGYCAFEKGISKLKQVTGCDHRAVKNYIISLIAAPTFTEDLLTNVANALQIFHDHKDAITCADVQSNWEIPKMELLQSVVCSIHLSGVVMQWLADLTEHAHVQQNQANTDQVEEDNNVFDEEEHLEQGPDSADVSLAGHMVTTRVVVNYFQISEALTCGFIPNTIQPYWTFSTATTAFHLSTKPSLQLSIDEASTLFNIPDLHIAIRELLCRIGSCKLHPVPSNGSPGPDLPLPFNCLQIWHKVCVQQMCYHDCNTPDSPQTLQAIAPSDSTTHGLYDSVITSAGAESDWL</sequence>
<dbReference type="AlphaFoldDB" id="A0A0D0D8P1"/>
<reference evidence="2 3" key="1">
    <citation type="submission" date="2014-04" db="EMBL/GenBank/DDBJ databases">
        <authorList>
            <consortium name="DOE Joint Genome Institute"/>
            <person name="Kuo A."/>
            <person name="Kohler A."/>
            <person name="Jargeat P."/>
            <person name="Nagy L.G."/>
            <person name="Floudas D."/>
            <person name="Copeland A."/>
            <person name="Barry K.W."/>
            <person name="Cichocki N."/>
            <person name="Veneault-Fourrey C."/>
            <person name="LaButti K."/>
            <person name="Lindquist E.A."/>
            <person name="Lipzen A."/>
            <person name="Lundell T."/>
            <person name="Morin E."/>
            <person name="Murat C."/>
            <person name="Sun H."/>
            <person name="Tunlid A."/>
            <person name="Henrissat B."/>
            <person name="Grigoriev I.V."/>
            <person name="Hibbett D.S."/>
            <person name="Martin F."/>
            <person name="Nordberg H.P."/>
            <person name="Cantor M.N."/>
            <person name="Hua S.X."/>
        </authorList>
    </citation>
    <scope>NUCLEOTIDE SEQUENCE [LARGE SCALE GENOMIC DNA]</scope>
    <source>
        <strain evidence="2 3">Ve08.2h10</strain>
    </source>
</reference>
<organism evidence="2 3">
    <name type="scientific">Paxillus rubicundulus Ve08.2h10</name>
    <dbReference type="NCBI Taxonomy" id="930991"/>
    <lineage>
        <taxon>Eukaryota</taxon>
        <taxon>Fungi</taxon>
        <taxon>Dikarya</taxon>
        <taxon>Basidiomycota</taxon>
        <taxon>Agaricomycotina</taxon>
        <taxon>Agaricomycetes</taxon>
        <taxon>Agaricomycetidae</taxon>
        <taxon>Boletales</taxon>
        <taxon>Paxilineae</taxon>
        <taxon>Paxillaceae</taxon>
        <taxon>Paxillus</taxon>
    </lineage>
</organism>
<dbReference type="InterPro" id="IPR041078">
    <property type="entry name" value="Plavaka"/>
</dbReference>
<dbReference type="Pfam" id="PF18759">
    <property type="entry name" value="Plavaka"/>
    <property type="match status" value="1"/>
</dbReference>
<evidence type="ECO:0000313" key="2">
    <source>
        <dbReference type="EMBL" id="KIK76769.1"/>
    </source>
</evidence>
<dbReference type="InterPro" id="IPR049233">
    <property type="entry name" value="DUF6830"/>
</dbReference>
<evidence type="ECO:0000259" key="1">
    <source>
        <dbReference type="Pfam" id="PF20722"/>
    </source>
</evidence>
<dbReference type="EMBL" id="KN827301">
    <property type="protein sequence ID" value="KIK76769.1"/>
    <property type="molecule type" value="Genomic_DNA"/>
</dbReference>
<feature type="domain" description="DUF6830" evidence="1">
    <location>
        <begin position="475"/>
        <end position="617"/>
    </location>
</feature>